<dbReference type="EMBL" id="JAPFRF010000006">
    <property type="protein sequence ID" value="KAJ7329158.1"/>
    <property type="molecule type" value="Genomic_DNA"/>
</dbReference>
<dbReference type="OrthoDB" id="10675611at2759"/>
<keyword evidence="3" id="KW-1185">Reference proteome</keyword>
<proteinExistence type="predicted"/>
<evidence type="ECO:0000256" key="1">
    <source>
        <dbReference type="SAM" id="MobiDB-lite"/>
    </source>
</evidence>
<comment type="caution">
    <text evidence="2">The sequence shown here is derived from an EMBL/GenBank/DDBJ whole genome shotgun (WGS) entry which is preliminary data.</text>
</comment>
<accession>A0A9Q0XTS1</accession>
<dbReference type="Proteomes" id="UP001142489">
    <property type="component" value="Unassembled WGS sequence"/>
</dbReference>
<organism evidence="2 3">
    <name type="scientific">Phrynocephalus forsythii</name>
    <dbReference type="NCBI Taxonomy" id="171643"/>
    <lineage>
        <taxon>Eukaryota</taxon>
        <taxon>Metazoa</taxon>
        <taxon>Chordata</taxon>
        <taxon>Craniata</taxon>
        <taxon>Vertebrata</taxon>
        <taxon>Euteleostomi</taxon>
        <taxon>Lepidosauria</taxon>
        <taxon>Squamata</taxon>
        <taxon>Bifurcata</taxon>
        <taxon>Unidentata</taxon>
        <taxon>Episquamata</taxon>
        <taxon>Toxicofera</taxon>
        <taxon>Iguania</taxon>
        <taxon>Acrodonta</taxon>
        <taxon>Agamidae</taxon>
        <taxon>Agaminae</taxon>
        <taxon>Phrynocephalus</taxon>
    </lineage>
</organism>
<dbReference type="AlphaFoldDB" id="A0A9Q0XTS1"/>
<evidence type="ECO:0000313" key="3">
    <source>
        <dbReference type="Proteomes" id="UP001142489"/>
    </source>
</evidence>
<feature type="region of interest" description="Disordered" evidence="1">
    <location>
        <begin position="39"/>
        <end position="70"/>
    </location>
</feature>
<sequence length="233" mass="25080">MSEVSTILDTPTTDSSPELVTSVVTAAITTGSPISTHTVITASKKKNSEEPSPSSSSATASTSPSELSAEHTIAAAPVETKTTCINHLHQSPVTVCPHNTSAPSATTPLDLAKPSPHSNSSMGIVIVSKFIHHKPEGALGLIPLLRIGVRSSDAQEEEGIPGPQQLPSSDLKRLFLQMQDNRVQHLIRAMRDLMTKGEIIPRRKLRATSLQLLRALNLPEQPRKSKRSMKLKR</sequence>
<evidence type="ECO:0000313" key="2">
    <source>
        <dbReference type="EMBL" id="KAJ7329158.1"/>
    </source>
</evidence>
<feature type="compositionally biased region" description="Low complexity" evidence="1">
    <location>
        <begin position="50"/>
        <end position="67"/>
    </location>
</feature>
<protein>
    <submittedName>
        <fullName evidence="2">Uncharacterized protein</fullName>
    </submittedName>
</protein>
<feature type="region of interest" description="Disordered" evidence="1">
    <location>
        <begin position="99"/>
        <end position="118"/>
    </location>
</feature>
<name>A0A9Q0XTS1_9SAUR</name>
<reference evidence="2" key="1">
    <citation type="journal article" date="2023" name="DNA Res.">
        <title>Chromosome-level genome assembly of Phrynocephalus forsythii using third-generation DNA sequencing and Hi-C analysis.</title>
        <authorList>
            <person name="Qi Y."/>
            <person name="Zhao W."/>
            <person name="Zhao Y."/>
            <person name="Niu C."/>
            <person name="Cao S."/>
            <person name="Zhang Y."/>
        </authorList>
    </citation>
    <scope>NUCLEOTIDE SEQUENCE</scope>
    <source>
        <tissue evidence="2">Muscle</tissue>
    </source>
</reference>
<gene>
    <name evidence="2" type="ORF">JRQ81_015332</name>
</gene>